<reference evidence="1 2" key="1">
    <citation type="submission" date="2019-02" db="EMBL/GenBank/DDBJ databases">
        <title>Genome sequencing of the rare red list fungi Antrodiella citrinella (Flaviporus citrinellus).</title>
        <authorList>
            <person name="Buettner E."/>
            <person name="Kellner H."/>
        </authorList>
    </citation>
    <scope>NUCLEOTIDE SEQUENCE [LARGE SCALE GENOMIC DNA]</scope>
    <source>
        <strain evidence="1 2">DSM 108506</strain>
    </source>
</reference>
<dbReference type="EMBL" id="SGPM01000281">
    <property type="protein sequence ID" value="THH27095.1"/>
    <property type="molecule type" value="Genomic_DNA"/>
</dbReference>
<gene>
    <name evidence="1" type="ORF">EUX98_g7098</name>
</gene>
<sequence>MTVRPPPNAWVPVLTEAQRAAMLHDQKLLAIEMGFAPRSRRPTFEEMTAAFRNINGTYPFAQVGNAPRAAPPLKRTYAFCIHP</sequence>
<dbReference type="Proteomes" id="UP000308730">
    <property type="component" value="Unassembled WGS sequence"/>
</dbReference>
<name>A0A4S4MN79_9APHY</name>
<evidence type="ECO:0000313" key="1">
    <source>
        <dbReference type="EMBL" id="THH27095.1"/>
    </source>
</evidence>
<protein>
    <submittedName>
        <fullName evidence="1">Uncharacterized protein</fullName>
    </submittedName>
</protein>
<accession>A0A4S4MN79</accession>
<dbReference type="AlphaFoldDB" id="A0A4S4MN79"/>
<comment type="caution">
    <text evidence="1">The sequence shown here is derived from an EMBL/GenBank/DDBJ whole genome shotgun (WGS) entry which is preliminary data.</text>
</comment>
<proteinExistence type="predicted"/>
<evidence type="ECO:0000313" key="2">
    <source>
        <dbReference type="Proteomes" id="UP000308730"/>
    </source>
</evidence>
<keyword evidence="2" id="KW-1185">Reference proteome</keyword>
<organism evidence="1 2">
    <name type="scientific">Antrodiella citrinella</name>
    <dbReference type="NCBI Taxonomy" id="2447956"/>
    <lineage>
        <taxon>Eukaryota</taxon>
        <taxon>Fungi</taxon>
        <taxon>Dikarya</taxon>
        <taxon>Basidiomycota</taxon>
        <taxon>Agaricomycotina</taxon>
        <taxon>Agaricomycetes</taxon>
        <taxon>Polyporales</taxon>
        <taxon>Steccherinaceae</taxon>
        <taxon>Antrodiella</taxon>
    </lineage>
</organism>